<keyword evidence="13 14" id="KW-0472">Membrane</keyword>
<protein>
    <recommendedName>
        <fullName evidence="3">histidine kinase</fullName>
        <ecNumber evidence="3">2.7.13.3</ecNumber>
    </recommendedName>
</protein>
<dbReference type="GO" id="GO:0000155">
    <property type="term" value="F:phosphorelay sensor kinase activity"/>
    <property type="evidence" value="ECO:0007669"/>
    <property type="project" value="InterPro"/>
</dbReference>
<dbReference type="PROSITE" id="PS50109">
    <property type="entry name" value="HIS_KIN"/>
    <property type="match status" value="1"/>
</dbReference>
<keyword evidence="10" id="KW-0067">ATP-binding</keyword>
<dbReference type="Pfam" id="PF00512">
    <property type="entry name" value="HisKA"/>
    <property type="match status" value="1"/>
</dbReference>
<feature type="domain" description="HAMP" evidence="16">
    <location>
        <begin position="205"/>
        <end position="257"/>
    </location>
</feature>
<comment type="subcellular location">
    <subcellularLocation>
        <location evidence="2">Cell membrane</location>
        <topology evidence="2">Multi-pass membrane protein</topology>
    </subcellularLocation>
</comment>
<dbReference type="Gene3D" id="1.10.287.130">
    <property type="match status" value="1"/>
</dbReference>
<dbReference type="SMART" id="SM00388">
    <property type="entry name" value="HisKA"/>
    <property type="match status" value="1"/>
</dbReference>
<comment type="catalytic activity">
    <reaction evidence="1">
        <text>ATP + protein L-histidine = ADP + protein N-phospho-L-histidine.</text>
        <dbReference type="EC" id="2.7.13.3"/>
    </reaction>
</comment>
<keyword evidence="5" id="KW-0597">Phosphoprotein</keyword>
<reference evidence="17" key="2">
    <citation type="submission" date="2021-04" db="EMBL/GenBank/DDBJ databases">
        <authorList>
            <person name="Gilroy R."/>
        </authorList>
    </citation>
    <scope>NUCLEOTIDE SEQUENCE</scope>
    <source>
        <strain evidence="17">ChiBcec18-1249</strain>
    </source>
</reference>
<dbReference type="EC" id="2.7.13.3" evidence="3"/>
<dbReference type="InterPro" id="IPR003661">
    <property type="entry name" value="HisK_dim/P_dom"/>
</dbReference>
<evidence type="ECO:0000256" key="2">
    <source>
        <dbReference type="ARBA" id="ARBA00004651"/>
    </source>
</evidence>
<keyword evidence="12" id="KW-0902">Two-component regulatory system</keyword>
<dbReference type="CDD" id="cd00075">
    <property type="entry name" value="HATPase"/>
    <property type="match status" value="1"/>
</dbReference>
<dbReference type="Gene3D" id="3.30.565.10">
    <property type="entry name" value="Histidine kinase-like ATPase, C-terminal domain"/>
    <property type="match status" value="1"/>
</dbReference>
<dbReference type="InterPro" id="IPR003594">
    <property type="entry name" value="HATPase_dom"/>
</dbReference>
<feature type="transmembrane region" description="Helical" evidence="14">
    <location>
        <begin position="22"/>
        <end position="50"/>
    </location>
</feature>
<keyword evidence="8" id="KW-0547">Nucleotide-binding</keyword>
<evidence type="ECO:0000256" key="4">
    <source>
        <dbReference type="ARBA" id="ARBA00022475"/>
    </source>
</evidence>
<dbReference type="PROSITE" id="PS50885">
    <property type="entry name" value="HAMP"/>
    <property type="match status" value="1"/>
</dbReference>
<dbReference type="InterPro" id="IPR036097">
    <property type="entry name" value="HisK_dim/P_sf"/>
</dbReference>
<dbReference type="InterPro" id="IPR050398">
    <property type="entry name" value="HssS/ArlS-like"/>
</dbReference>
<dbReference type="Pfam" id="PF00672">
    <property type="entry name" value="HAMP"/>
    <property type="match status" value="1"/>
</dbReference>
<evidence type="ECO:0000256" key="6">
    <source>
        <dbReference type="ARBA" id="ARBA00022679"/>
    </source>
</evidence>
<dbReference type="InterPro" id="IPR005467">
    <property type="entry name" value="His_kinase_dom"/>
</dbReference>
<dbReference type="AlphaFoldDB" id="A0A9D2LJ49"/>
<dbReference type="CDD" id="cd00082">
    <property type="entry name" value="HisKA"/>
    <property type="match status" value="1"/>
</dbReference>
<evidence type="ECO:0000313" key="18">
    <source>
        <dbReference type="Proteomes" id="UP000823824"/>
    </source>
</evidence>
<comment type="caution">
    <text evidence="17">The sequence shown here is derived from an EMBL/GenBank/DDBJ whole genome shotgun (WGS) entry which is preliminary data.</text>
</comment>
<evidence type="ECO:0000256" key="11">
    <source>
        <dbReference type="ARBA" id="ARBA00022989"/>
    </source>
</evidence>
<feature type="transmembrane region" description="Helical" evidence="14">
    <location>
        <begin position="180"/>
        <end position="204"/>
    </location>
</feature>
<evidence type="ECO:0000256" key="3">
    <source>
        <dbReference type="ARBA" id="ARBA00012438"/>
    </source>
</evidence>
<evidence type="ECO:0000256" key="5">
    <source>
        <dbReference type="ARBA" id="ARBA00022553"/>
    </source>
</evidence>
<feature type="domain" description="Histidine kinase" evidence="15">
    <location>
        <begin position="265"/>
        <end position="480"/>
    </location>
</feature>
<dbReference type="EMBL" id="DWZJ01000060">
    <property type="protein sequence ID" value="HJB13496.1"/>
    <property type="molecule type" value="Genomic_DNA"/>
</dbReference>
<evidence type="ECO:0000256" key="1">
    <source>
        <dbReference type="ARBA" id="ARBA00000085"/>
    </source>
</evidence>
<keyword evidence="11 14" id="KW-1133">Transmembrane helix</keyword>
<evidence type="ECO:0000256" key="7">
    <source>
        <dbReference type="ARBA" id="ARBA00022692"/>
    </source>
</evidence>
<evidence type="ECO:0000259" key="15">
    <source>
        <dbReference type="PROSITE" id="PS50109"/>
    </source>
</evidence>
<dbReference type="PRINTS" id="PR00344">
    <property type="entry name" value="BCTRLSENSOR"/>
</dbReference>
<gene>
    <name evidence="17" type="ORF">H9787_07275</name>
</gene>
<evidence type="ECO:0000256" key="10">
    <source>
        <dbReference type="ARBA" id="ARBA00022840"/>
    </source>
</evidence>
<dbReference type="Pfam" id="PF02518">
    <property type="entry name" value="HATPase_c"/>
    <property type="match status" value="1"/>
</dbReference>
<dbReference type="CDD" id="cd06225">
    <property type="entry name" value="HAMP"/>
    <property type="match status" value="1"/>
</dbReference>
<evidence type="ECO:0000256" key="14">
    <source>
        <dbReference type="SAM" id="Phobius"/>
    </source>
</evidence>
<proteinExistence type="predicted"/>
<name>A0A9D2LJ49_9FIRM</name>
<sequence>MAEEERDKKWTALRLRGLRKRWIVNTILPVLVLLVLLVTLVSAGVSTYYYSSMENGLVKQVEAMSNSFNDYFMNSYAEYNQMATQAVDTYEDKDRIELQFIGSTGRIQMSTSGLTAGISPGTSDITSAIANQEIRPYQGRDPETGEKILSVSAPLLFNGRVAGVMRLVTSLKLVDRQIILVVFIIMAVGVICMALVLISSLLFINNVVEPVAVVTEAAKRISAGSYGFQIENKYTDELGELVDNINDMSLKIGQNEKMKSEFISSVSHELRTPLTAINGWGETILEDPNDDPAQMRRGIRIILNEARRLSTMVEELLEFSKMEDGRFTLRMEQVDLQAEFEDAIFTYGELFRQEGIKLNYECGDEDLPPIPGDSERLKQVFCNVLDNAAKHGGAGKRIDTSISREGEFEVVRVRDYGPGIPEAELPFIKQKFYKGSSKARGSGIGLAVCDEIIGLHNGIFSIGNADGGGAEVTICLPVKE</sequence>
<dbReference type="InterPro" id="IPR003660">
    <property type="entry name" value="HAMP_dom"/>
</dbReference>
<keyword evidence="9 17" id="KW-0418">Kinase</keyword>
<evidence type="ECO:0000259" key="16">
    <source>
        <dbReference type="PROSITE" id="PS50885"/>
    </source>
</evidence>
<dbReference type="Gene3D" id="6.10.340.10">
    <property type="match status" value="1"/>
</dbReference>
<evidence type="ECO:0000256" key="9">
    <source>
        <dbReference type="ARBA" id="ARBA00022777"/>
    </source>
</evidence>
<evidence type="ECO:0000256" key="8">
    <source>
        <dbReference type="ARBA" id="ARBA00022741"/>
    </source>
</evidence>
<dbReference type="SUPFAM" id="SSF55874">
    <property type="entry name" value="ATPase domain of HSP90 chaperone/DNA topoisomerase II/histidine kinase"/>
    <property type="match status" value="1"/>
</dbReference>
<dbReference type="SMART" id="SM00387">
    <property type="entry name" value="HATPase_c"/>
    <property type="match status" value="1"/>
</dbReference>
<dbReference type="SMART" id="SM00304">
    <property type="entry name" value="HAMP"/>
    <property type="match status" value="1"/>
</dbReference>
<dbReference type="Proteomes" id="UP000823824">
    <property type="component" value="Unassembled WGS sequence"/>
</dbReference>
<dbReference type="InterPro" id="IPR004358">
    <property type="entry name" value="Sig_transdc_His_kin-like_C"/>
</dbReference>
<reference evidence="17" key="1">
    <citation type="journal article" date="2021" name="PeerJ">
        <title>Extensive microbial diversity within the chicken gut microbiome revealed by metagenomics and culture.</title>
        <authorList>
            <person name="Gilroy R."/>
            <person name="Ravi A."/>
            <person name="Getino M."/>
            <person name="Pursley I."/>
            <person name="Horton D.L."/>
            <person name="Alikhan N.F."/>
            <person name="Baker D."/>
            <person name="Gharbi K."/>
            <person name="Hall N."/>
            <person name="Watson M."/>
            <person name="Adriaenssens E.M."/>
            <person name="Foster-Nyarko E."/>
            <person name="Jarju S."/>
            <person name="Secka A."/>
            <person name="Antonio M."/>
            <person name="Oren A."/>
            <person name="Chaudhuri R.R."/>
            <person name="La Ragione R."/>
            <person name="Hildebrand F."/>
            <person name="Pallen M.J."/>
        </authorList>
    </citation>
    <scope>NUCLEOTIDE SEQUENCE</scope>
    <source>
        <strain evidence="17">ChiBcec18-1249</strain>
    </source>
</reference>
<dbReference type="PANTHER" id="PTHR45528">
    <property type="entry name" value="SENSOR HISTIDINE KINASE CPXA"/>
    <property type="match status" value="1"/>
</dbReference>
<dbReference type="GO" id="GO:0005886">
    <property type="term" value="C:plasma membrane"/>
    <property type="evidence" value="ECO:0007669"/>
    <property type="project" value="UniProtKB-SubCell"/>
</dbReference>
<keyword evidence="7 14" id="KW-0812">Transmembrane</keyword>
<evidence type="ECO:0000313" key="17">
    <source>
        <dbReference type="EMBL" id="HJB13496.1"/>
    </source>
</evidence>
<dbReference type="SUPFAM" id="SSF47384">
    <property type="entry name" value="Homodimeric domain of signal transducing histidine kinase"/>
    <property type="match status" value="1"/>
</dbReference>
<organism evidence="17 18">
    <name type="scientific">Candidatus Oscillibacter excrementigallinarum</name>
    <dbReference type="NCBI Taxonomy" id="2838716"/>
    <lineage>
        <taxon>Bacteria</taxon>
        <taxon>Bacillati</taxon>
        <taxon>Bacillota</taxon>
        <taxon>Clostridia</taxon>
        <taxon>Eubacteriales</taxon>
        <taxon>Oscillospiraceae</taxon>
        <taxon>Oscillibacter</taxon>
    </lineage>
</organism>
<evidence type="ECO:0000256" key="12">
    <source>
        <dbReference type="ARBA" id="ARBA00023012"/>
    </source>
</evidence>
<evidence type="ECO:0000256" key="13">
    <source>
        <dbReference type="ARBA" id="ARBA00023136"/>
    </source>
</evidence>
<dbReference type="SUPFAM" id="SSF158472">
    <property type="entry name" value="HAMP domain-like"/>
    <property type="match status" value="1"/>
</dbReference>
<accession>A0A9D2LJ49</accession>
<keyword evidence="6" id="KW-0808">Transferase</keyword>
<keyword evidence="4" id="KW-1003">Cell membrane</keyword>
<dbReference type="PANTHER" id="PTHR45528:SF1">
    <property type="entry name" value="SENSOR HISTIDINE KINASE CPXA"/>
    <property type="match status" value="1"/>
</dbReference>
<dbReference type="GO" id="GO:0005524">
    <property type="term" value="F:ATP binding"/>
    <property type="evidence" value="ECO:0007669"/>
    <property type="project" value="UniProtKB-KW"/>
</dbReference>
<dbReference type="InterPro" id="IPR036890">
    <property type="entry name" value="HATPase_C_sf"/>
</dbReference>
<dbReference type="FunFam" id="1.10.287.130:FF:000001">
    <property type="entry name" value="Two-component sensor histidine kinase"/>
    <property type="match status" value="1"/>
</dbReference>